<dbReference type="SMART" id="SM00645">
    <property type="entry name" value="Pept_C1"/>
    <property type="match status" value="1"/>
</dbReference>
<dbReference type="GeneTree" id="ENSGT00940000153321"/>
<feature type="domain" description="Peptidase C1A papain C-terminal" evidence="7">
    <location>
        <begin position="71"/>
        <end position="287"/>
    </location>
</feature>
<organism evidence="9 10">
    <name type="scientific">Ciona savignyi</name>
    <name type="common">Pacific transparent sea squirt</name>
    <dbReference type="NCBI Taxonomy" id="51511"/>
    <lineage>
        <taxon>Eukaryota</taxon>
        <taxon>Metazoa</taxon>
        <taxon>Chordata</taxon>
        <taxon>Tunicata</taxon>
        <taxon>Ascidiacea</taxon>
        <taxon>Phlebobranchia</taxon>
        <taxon>Cionidae</taxon>
        <taxon>Ciona</taxon>
    </lineage>
</organism>
<evidence type="ECO:0000256" key="6">
    <source>
        <dbReference type="ARBA" id="ARBA00023157"/>
    </source>
</evidence>
<accession>H2ZK36</accession>
<proteinExistence type="inferred from homology"/>
<dbReference type="InterPro" id="IPR025660">
    <property type="entry name" value="Pept_his_AS"/>
</dbReference>
<evidence type="ECO:0000256" key="2">
    <source>
        <dbReference type="ARBA" id="ARBA00022670"/>
    </source>
</evidence>
<dbReference type="HOGENOM" id="CLU_012184_1_2_1"/>
<feature type="domain" description="Cathepsin propeptide inhibitor" evidence="8">
    <location>
        <begin position="1"/>
        <end position="45"/>
    </location>
</feature>
<dbReference type="GO" id="GO:0006508">
    <property type="term" value="P:proteolysis"/>
    <property type="evidence" value="ECO:0007669"/>
    <property type="project" value="UniProtKB-KW"/>
</dbReference>
<evidence type="ECO:0000256" key="5">
    <source>
        <dbReference type="ARBA" id="ARBA00023145"/>
    </source>
</evidence>
<dbReference type="InterPro" id="IPR039417">
    <property type="entry name" value="Peptidase_C1A_papain-like"/>
</dbReference>
<reference evidence="9" key="3">
    <citation type="submission" date="2025-09" db="UniProtKB">
        <authorList>
            <consortium name="Ensembl"/>
        </authorList>
    </citation>
    <scope>IDENTIFICATION</scope>
</reference>
<evidence type="ECO:0000256" key="1">
    <source>
        <dbReference type="ARBA" id="ARBA00008455"/>
    </source>
</evidence>
<dbReference type="GO" id="GO:0008234">
    <property type="term" value="F:cysteine-type peptidase activity"/>
    <property type="evidence" value="ECO:0007669"/>
    <property type="project" value="UniProtKB-KW"/>
</dbReference>
<dbReference type="Ensembl" id="ENSCSAVT00000018146.1">
    <property type="protein sequence ID" value="ENSCSAVP00000017952.1"/>
    <property type="gene ID" value="ENSCSAVG00000010564.1"/>
</dbReference>
<dbReference type="Proteomes" id="UP000007875">
    <property type="component" value="Unassembled WGS sequence"/>
</dbReference>
<dbReference type="AlphaFoldDB" id="H2ZK36"/>
<dbReference type="InterPro" id="IPR013128">
    <property type="entry name" value="Peptidase_C1A"/>
</dbReference>
<dbReference type="CDD" id="cd02248">
    <property type="entry name" value="Peptidase_C1A"/>
    <property type="match status" value="1"/>
</dbReference>
<dbReference type="PROSITE" id="PS00139">
    <property type="entry name" value="THIOL_PROTEASE_CYS"/>
    <property type="match status" value="1"/>
</dbReference>
<dbReference type="InParanoid" id="H2ZK36"/>
<reference evidence="9" key="2">
    <citation type="submission" date="2025-08" db="UniProtKB">
        <authorList>
            <consortium name="Ensembl"/>
        </authorList>
    </citation>
    <scope>IDENTIFICATION</scope>
</reference>
<dbReference type="eggNOG" id="KOG1543">
    <property type="taxonomic scope" value="Eukaryota"/>
</dbReference>
<dbReference type="STRING" id="51511.ENSCSAVP00000017952"/>
<evidence type="ECO:0000259" key="8">
    <source>
        <dbReference type="SMART" id="SM00848"/>
    </source>
</evidence>
<keyword evidence="5" id="KW-0865">Zymogen</keyword>
<dbReference type="Pfam" id="PF08246">
    <property type="entry name" value="Inhibitor_I29"/>
    <property type="match status" value="1"/>
</dbReference>
<evidence type="ECO:0000256" key="4">
    <source>
        <dbReference type="ARBA" id="ARBA00022807"/>
    </source>
</evidence>
<keyword evidence="6" id="KW-1015">Disulfide bond</keyword>
<dbReference type="Pfam" id="PF00112">
    <property type="entry name" value="Peptidase_C1"/>
    <property type="match status" value="1"/>
</dbReference>
<evidence type="ECO:0008006" key="11">
    <source>
        <dbReference type="Google" id="ProtNLM"/>
    </source>
</evidence>
<keyword evidence="4" id="KW-0788">Thiol protease</keyword>
<name>H2ZK36_CIOSA</name>
<dbReference type="PROSITE" id="PS00639">
    <property type="entry name" value="THIOL_PROTEASE_HIS"/>
    <property type="match status" value="1"/>
</dbReference>
<evidence type="ECO:0000313" key="9">
    <source>
        <dbReference type="Ensembl" id="ENSCSAVP00000017952.1"/>
    </source>
</evidence>
<protein>
    <recommendedName>
        <fullName evidence="11">Cathepsin L.1</fullName>
    </recommendedName>
</protein>
<dbReference type="InterPro" id="IPR000169">
    <property type="entry name" value="Pept_cys_AS"/>
</dbReference>
<dbReference type="OMA" id="LKYVANH"/>
<dbReference type="FunFam" id="3.90.70.10:FF:000006">
    <property type="entry name" value="Cathepsin S"/>
    <property type="match status" value="1"/>
</dbReference>
<evidence type="ECO:0000313" key="10">
    <source>
        <dbReference type="Proteomes" id="UP000007875"/>
    </source>
</evidence>
<keyword evidence="2" id="KW-0645">Protease</keyword>
<dbReference type="InterPro" id="IPR038765">
    <property type="entry name" value="Papain-like_cys_pep_sf"/>
</dbReference>
<dbReference type="PANTHER" id="PTHR12411">
    <property type="entry name" value="CYSTEINE PROTEASE FAMILY C1-RELATED"/>
    <property type="match status" value="1"/>
</dbReference>
<evidence type="ECO:0000256" key="3">
    <source>
        <dbReference type="ARBA" id="ARBA00022801"/>
    </source>
</evidence>
<keyword evidence="3" id="KW-0378">Hydrolase</keyword>
<dbReference type="PRINTS" id="PR00705">
    <property type="entry name" value="PAPAIN"/>
</dbReference>
<reference evidence="10" key="1">
    <citation type="submission" date="2003-08" db="EMBL/GenBank/DDBJ databases">
        <authorList>
            <person name="Birren B."/>
            <person name="Nusbaum C."/>
            <person name="Abebe A."/>
            <person name="Abouelleil A."/>
            <person name="Adekoya E."/>
            <person name="Ait-zahra M."/>
            <person name="Allen N."/>
            <person name="Allen T."/>
            <person name="An P."/>
            <person name="Anderson M."/>
            <person name="Anderson S."/>
            <person name="Arachchi H."/>
            <person name="Armbruster J."/>
            <person name="Bachantsang P."/>
            <person name="Baldwin J."/>
            <person name="Barry A."/>
            <person name="Bayul T."/>
            <person name="Blitshsteyn B."/>
            <person name="Bloom T."/>
            <person name="Blye J."/>
            <person name="Boguslavskiy L."/>
            <person name="Borowsky M."/>
            <person name="Boukhgalter B."/>
            <person name="Brunache A."/>
            <person name="Butler J."/>
            <person name="Calixte N."/>
            <person name="Calvo S."/>
            <person name="Camarata J."/>
            <person name="Campo K."/>
            <person name="Chang J."/>
            <person name="Cheshatsang Y."/>
            <person name="Citroen M."/>
            <person name="Collymore A."/>
            <person name="Considine T."/>
            <person name="Cook A."/>
            <person name="Cooke P."/>
            <person name="Corum B."/>
            <person name="Cuomo C."/>
            <person name="David R."/>
            <person name="Dawoe T."/>
            <person name="Degray S."/>
            <person name="Dodge S."/>
            <person name="Dooley K."/>
            <person name="Dorje P."/>
            <person name="Dorjee K."/>
            <person name="Dorris L."/>
            <person name="Duffey N."/>
            <person name="Dupes A."/>
            <person name="Elkins T."/>
            <person name="Engels R."/>
            <person name="Erickson J."/>
            <person name="Farina A."/>
            <person name="Faro S."/>
            <person name="Ferreira P."/>
            <person name="Fischer H."/>
            <person name="Fitzgerald M."/>
            <person name="Foley K."/>
            <person name="Gage D."/>
            <person name="Galagan J."/>
            <person name="Gearin G."/>
            <person name="Gnerre S."/>
            <person name="Gnirke A."/>
            <person name="Goyette A."/>
            <person name="Graham J."/>
            <person name="Grandbois E."/>
            <person name="Gyaltsen K."/>
            <person name="Hafez N."/>
            <person name="Hagopian D."/>
            <person name="Hagos B."/>
            <person name="Hall J."/>
            <person name="Hatcher B."/>
            <person name="Heller A."/>
            <person name="Higgins H."/>
            <person name="Honan T."/>
            <person name="Horn A."/>
            <person name="Houde N."/>
            <person name="Hughes L."/>
            <person name="Hulme W."/>
            <person name="Husby E."/>
            <person name="Iliev I."/>
            <person name="Jaffe D."/>
            <person name="Jones C."/>
            <person name="Kamal M."/>
            <person name="Kamat A."/>
            <person name="Kamvysselis M."/>
            <person name="Karlsson E."/>
            <person name="Kells C."/>
            <person name="Kieu A."/>
            <person name="Kisner P."/>
            <person name="Kodira C."/>
            <person name="Kulbokas E."/>
            <person name="Labutti K."/>
            <person name="Lama D."/>
            <person name="Landers T."/>
            <person name="Leger J."/>
            <person name="Levine S."/>
            <person name="Lewis D."/>
            <person name="Lewis T."/>
            <person name="Lindblad-toh K."/>
            <person name="Liu X."/>
            <person name="Lokyitsang T."/>
            <person name="Lokyitsang Y."/>
            <person name="Lucien O."/>
            <person name="Lui A."/>
            <person name="Ma L.J."/>
            <person name="Mabbitt R."/>
            <person name="Macdonald J."/>
            <person name="Maclean C."/>
            <person name="Major J."/>
            <person name="Manning J."/>
            <person name="Marabella R."/>
            <person name="Maru K."/>
            <person name="Matthews C."/>
            <person name="Mauceli E."/>
            <person name="Mccarthy M."/>
            <person name="Mcdonough S."/>
            <person name="Mcghee T."/>
            <person name="Meldrim J."/>
            <person name="Meneus L."/>
            <person name="Mesirov J."/>
            <person name="Mihalev A."/>
            <person name="Mihova T."/>
            <person name="Mikkelsen T."/>
            <person name="Mlenga V."/>
            <person name="Moru K."/>
            <person name="Mozes J."/>
            <person name="Mulrain L."/>
            <person name="Munson G."/>
            <person name="Naylor J."/>
            <person name="Newes C."/>
            <person name="Nguyen C."/>
            <person name="Nguyen N."/>
            <person name="Nguyen T."/>
            <person name="Nicol R."/>
            <person name="Nielsen C."/>
            <person name="Nizzari M."/>
            <person name="Norbu C."/>
            <person name="Norbu N."/>
            <person name="O'donnell P."/>
            <person name="Okoawo O."/>
            <person name="O'leary S."/>
            <person name="Omotosho B."/>
            <person name="O'neill K."/>
            <person name="Osman S."/>
            <person name="Parker S."/>
            <person name="Perrin D."/>
            <person name="Phunkhang P."/>
            <person name="Piqani B."/>
            <person name="Purcell S."/>
            <person name="Rachupka T."/>
            <person name="Ramasamy U."/>
            <person name="Rameau R."/>
            <person name="Ray V."/>
            <person name="Raymond C."/>
            <person name="Retta R."/>
            <person name="Richardson S."/>
            <person name="Rise C."/>
            <person name="Rodriguez J."/>
            <person name="Rogers J."/>
            <person name="Rogov P."/>
            <person name="Rutman M."/>
            <person name="Schupbach R."/>
            <person name="Seaman C."/>
            <person name="Settipalli S."/>
            <person name="Sharpe T."/>
            <person name="Sheridan J."/>
            <person name="Sherpa N."/>
            <person name="Shi J."/>
            <person name="Smirnov S."/>
            <person name="Smith C."/>
            <person name="Sougnez C."/>
            <person name="Spencer B."/>
            <person name="Stalker J."/>
            <person name="Stange-thomann N."/>
            <person name="Stavropoulos S."/>
            <person name="Stetson K."/>
            <person name="Stone C."/>
            <person name="Stone S."/>
            <person name="Stubbs M."/>
            <person name="Talamas J."/>
            <person name="Tchuinga P."/>
            <person name="Tenzing P."/>
            <person name="Tesfaye S."/>
            <person name="Theodore J."/>
            <person name="Thoulutsang Y."/>
            <person name="Topham K."/>
            <person name="Towey S."/>
            <person name="Tsamla T."/>
            <person name="Tsomo N."/>
            <person name="Vallee D."/>
            <person name="Vassiliev H."/>
            <person name="Venkataraman V."/>
            <person name="Vinson J."/>
            <person name="Vo A."/>
            <person name="Wade C."/>
            <person name="Wang S."/>
            <person name="Wangchuk T."/>
            <person name="Wangdi T."/>
            <person name="Whittaker C."/>
            <person name="Wilkinson J."/>
            <person name="Wu Y."/>
            <person name="Wyman D."/>
            <person name="Yadav S."/>
            <person name="Yang S."/>
            <person name="Yang X."/>
            <person name="Yeager S."/>
            <person name="Yee E."/>
            <person name="Young G."/>
            <person name="Zainoun J."/>
            <person name="Zembeck L."/>
            <person name="Zimmer A."/>
            <person name="Zody M."/>
            <person name="Lander E."/>
        </authorList>
    </citation>
    <scope>NUCLEOTIDE SEQUENCE [LARGE SCALE GENOMIC DNA]</scope>
</reference>
<dbReference type="InterPro" id="IPR000668">
    <property type="entry name" value="Peptidase_C1A_C"/>
</dbReference>
<dbReference type="SUPFAM" id="SSF54001">
    <property type="entry name" value="Cysteine proteinases"/>
    <property type="match status" value="1"/>
</dbReference>
<dbReference type="FunCoup" id="H2ZK36">
    <property type="interactions" value="50"/>
</dbReference>
<dbReference type="Gene3D" id="3.90.70.10">
    <property type="entry name" value="Cysteine proteinases"/>
    <property type="match status" value="1"/>
</dbReference>
<sequence>MEDKRRMIWEKHLRIVTQHNYEYDEGRHTYTMGMNKFADLENEEFAAMYLSEMRMGDDFCKKQNASNFFENPASVDWRKEGYVTGVKNQLQCGSCWAFSTTGSLEGQHFKKTKKLVSLSEQQLVDCSGKFGEDGCGGGFMDNAFDYIAYAGGIDTEASYPYEAKGGPCRFNPANIGATLVGCVDVTTGSESALEDAVASIGPVSVAIDASHLSFQLYESGVYYEQECSTTLLDHGVLVVGYGAADGKEYWIVKNSWGADWAGLNGYILMSKNMQNNCGIATKASYPTV</sequence>
<evidence type="ECO:0000259" key="7">
    <source>
        <dbReference type="SMART" id="SM00645"/>
    </source>
</evidence>
<comment type="similarity">
    <text evidence="1">Belongs to the peptidase C1 family.</text>
</comment>
<dbReference type="SMART" id="SM00848">
    <property type="entry name" value="Inhibitor_I29"/>
    <property type="match status" value="1"/>
</dbReference>
<keyword evidence="10" id="KW-1185">Reference proteome</keyword>
<dbReference type="InterPro" id="IPR013201">
    <property type="entry name" value="Prot_inhib_I29"/>
</dbReference>